<accession>A0A4Z0JGC2</accession>
<dbReference type="InterPro" id="IPR051546">
    <property type="entry name" value="Aspartate_Ammonia-Lyase"/>
</dbReference>
<dbReference type="Gene3D" id="1.10.40.30">
    <property type="entry name" value="Fumarase/aspartase (C-terminal domain)"/>
    <property type="match status" value="1"/>
</dbReference>
<dbReference type="GO" id="GO:0006531">
    <property type="term" value="P:aspartate metabolic process"/>
    <property type="evidence" value="ECO:0007669"/>
    <property type="project" value="TreeGrafter"/>
</dbReference>
<dbReference type="EMBL" id="RKLY01000050">
    <property type="protein sequence ID" value="TGD20986.1"/>
    <property type="molecule type" value="Genomic_DNA"/>
</dbReference>
<gene>
    <name evidence="3" type="ORF">EGT49_12205</name>
</gene>
<evidence type="ECO:0000313" key="4">
    <source>
        <dbReference type="Proteomes" id="UP000298021"/>
    </source>
</evidence>
<organism evidence="3 4">
    <name type="scientific">Companilactobacillus suantsaicola</name>
    <dbReference type="NCBI Taxonomy" id="2487723"/>
    <lineage>
        <taxon>Bacteria</taxon>
        <taxon>Bacillati</taxon>
        <taxon>Bacillota</taxon>
        <taxon>Bacilli</taxon>
        <taxon>Lactobacillales</taxon>
        <taxon>Lactobacillaceae</taxon>
        <taxon>Companilactobacillus</taxon>
    </lineage>
</organism>
<dbReference type="InterPro" id="IPR020557">
    <property type="entry name" value="Fumarate_lyase_CS"/>
</dbReference>
<keyword evidence="1 3" id="KW-0456">Lyase</keyword>
<dbReference type="RefSeq" id="WP_135374634.1">
    <property type="nucleotide sequence ID" value="NZ_RKLY01000050.1"/>
</dbReference>
<dbReference type="PANTHER" id="PTHR42696">
    <property type="entry name" value="ASPARTATE AMMONIA-LYASE"/>
    <property type="match status" value="1"/>
</dbReference>
<dbReference type="GO" id="GO:0008797">
    <property type="term" value="F:aspartate ammonia-lyase activity"/>
    <property type="evidence" value="ECO:0007669"/>
    <property type="project" value="TreeGrafter"/>
</dbReference>
<comment type="caution">
    <text evidence="3">The sequence shown here is derived from an EMBL/GenBank/DDBJ whole genome shotgun (WGS) entry which is preliminary data.</text>
</comment>
<reference evidence="3 4" key="1">
    <citation type="submission" date="2018-10" db="EMBL/GenBank/DDBJ databases">
        <title>Lactobacillus sp. R7 and Lactobacillus sp. R19 isolated from fermented mustard green product of Taiwan.</title>
        <authorList>
            <person name="Lin S.-T."/>
        </authorList>
    </citation>
    <scope>NUCLEOTIDE SEQUENCE [LARGE SCALE GENOMIC DNA]</scope>
    <source>
        <strain evidence="3 4">BCRC 81127</strain>
    </source>
</reference>
<dbReference type="PRINTS" id="PR00149">
    <property type="entry name" value="FUMRATELYASE"/>
</dbReference>
<dbReference type="InterPro" id="IPR024083">
    <property type="entry name" value="Fumarase/histidase_N"/>
</dbReference>
<dbReference type="FunFam" id="1.10.275.10:FF:000001">
    <property type="entry name" value="Fumarate hydratase, mitochondrial"/>
    <property type="match status" value="1"/>
</dbReference>
<dbReference type="SUPFAM" id="SSF48557">
    <property type="entry name" value="L-aspartase-like"/>
    <property type="match status" value="1"/>
</dbReference>
<keyword evidence="4" id="KW-1185">Reference proteome</keyword>
<protein>
    <submittedName>
        <fullName evidence="3">Aspartate ammonia-lyase</fullName>
    </submittedName>
</protein>
<dbReference type="Gene3D" id="1.10.275.10">
    <property type="entry name" value="Fumarase/aspartase (N-terminal domain)"/>
    <property type="match status" value="1"/>
</dbReference>
<evidence type="ECO:0000259" key="2">
    <source>
        <dbReference type="Pfam" id="PF00206"/>
    </source>
</evidence>
<sequence>MKNRIEKDSIGEVAINQNKYFGINTQRALNNFQVRVNSTDLELIKQIAQIKRAAAMANEKLARISPEKSKVIQQAAQEIISGQFDNQFTIPEIQGGAGTSTNMNVNEVIANRGLEILHHQHGEYQYLSPQDDVNAGQSTNDVYPSAGKLTIYLKTQVLEEELLKLIKALQQKGLEFKDVSKIGRTQLQEAVPTTLGNTFNAFADGLKRCLYRLKMNLPAMLELNLGGTAIGTGVNTSKGYQDLLYSQLQKIYQVDAHPAFDLIDGTQNLDSFVQISGSLKALAVTMSKMSHDLRLLSSGPRSGFNEIHLPARQAGSSIMPGKVNPVIPEVVSQIAFQVIGNDTTVTLAAESGELELNAFEPVIFHNLFESIELLKNACQMLTTECIPGIKANKAKCQHDLDKSVETVTKLTPIIGYETASEVVTESLKTGVDVYKLLRKKNLFSNDKETTKKLNEVLN</sequence>
<evidence type="ECO:0000256" key="1">
    <source>
        <dbReference type="ARBA" id="ARBA00023239"/>
    </source>
</evidence>
<dbReference type="InterPro" id="IPR008948">
    <property type="entry name" value="L-Aspartase-like"/>
</dbReference>
<dbReference type="NCBIfam" id="NF008909">
    <property type="entry name" value="PRK12273.1"/>
    <property type="match status" value="1"/>
</dbReference>
<dbReference type="Pfam" id="PF00206">
    <property type="entry name" value="Lyase_1"/>
    <property type="match status" value="1"/>
</dbReference>
<dbReference type="Gene3D" id="1.20.200.10">
    <property type="entry name" value="Fumarase/aspartase (Central domain)"/>
    <property type="match status" value="1"/>
</dbReference>
<dbReference type="InterPro" id="IPR022761">
    <property type="entry name" value="Fumarate_lyase_N"/>
</dbReference>
<dbReference type="FunFam" id="1.20.200.10:FF:000001">
    <property type="entry name" value="Fumarate hydratase, mitochondrial"/>
    <property type="match status" value="1"/>
</dbReference>
<dbReference type="InterPro" id="IPR000362">
    <property type="entry name" value="Fumarate_lyase_fam"/>
</dbReference>
<dbReference type="OrthoDB" id="9802809at2"/>
<dbReference type="AlphaFoldDB" id="A0A4Z0JGC2"/>
<dbReference type="PROSITE" id="PS00163">
    <property type="entry name" value="FUMARATE_LYASES"/>
    <property type="match status" value="1"/>
</dbReference>
<evidence type="ECO:0000313" key="3">
    <source>
        <dbReference type="EMBL" id="TGD20986.1"/>
    </source>
</evidence>
<name>A0A4Z0JGC2_9LACO</name>
<dbReference type="PANTHER" id="PTHR42696:SF2">
    <property type="entry name" value="ASPARTATE AMMONIA-LYASE"/>
    <property type="match status" value="1"/>
</dbReference>
<feature type="domain" description="Fumarate lyase N-terminal" evidence="2">
    <location>
        <begin position="11"/>
        <end position="340"/>
    </location>
</feature>
<dbReference type="GO" id="GO:0005829">
    <property type="term" value="C:cytosol"/>
    <property type="evidence" value="ECO:0007669"/>
    <property type="project" value="TreeGrafter"/>
</dbReference>
<proteinExistence type="predicted"/>
<dbReference type="Proteomes" id="UP000298021">
    <property type="component" value="Unassembled WGS sequence"/>
</dbReference>